<dbReference type="Proteomes" id="UP000008864">
    <property type="component" value="Unassembled WGS sequence"/>
</dbReference>
<name>A0A080WHI2_TRIRC</name>
<dbReference type="AlphaFoldDB" id="A0A080WHI2"/>
<dbReference type="VEuPathDB" id="FungiDB:TERG_12316"/>
<dbReference type="PANTHER" id="PTHR36091">
    <property type="entry name" value="ALTERED INHERITANCE OF MITOCHONDRIA PROTEIN 9, MITOCHONDRIAL"/>
    <property type="match status" value="1"/>
</dbReference>
<dbReference type="GO" id="GO:0005739">
    <property type="term" value="C:mitochondrion"/>
    <property type="evidence" value="ECO:0007669"/>
    <property type="project" value="TreeGrafter"/>
</dbReference>
<evidence type="ECO:0000313" key="2">
    <source>
        <dbReference type="Proteomes" id="UP000008864"/>
    </source>
</evidence>
<dbReference type="RefSeq" id="XP_003233764.2">
    <property type="nucleotide sequence ID" value="XM_003233716.2"/>
</dbReference>
<gene>
    <name evidence="1" type="ORF">TERG_12316</name>
</gene>
<protein>
    <recommendedName>
        <fullName evidence="3">Aminoglycoside phosphotransferase domain-containing protein</fullName>
    </recommendedName>
</protein>
<evidence type="ECO:0000313" key="1">
    <source>
        <dbReference type="EMBL" id="KFL62021.1"/>
    </source>
</evidence>
<dbReference type="HOGENOM" id="CLU_1732807_0_0_1"/>
<dbReference type="PANTHER" id="PTHR36091:SF2">
    <property type="entry name" value="AMINOGLYCOSIDE PHOSPHOTRANSFERASE DOMAIN-CONTAINING PROTEIN"/>
    <property type="match status" value="1"/>
</dbReference>
<dbReference type="InterPro" id="IPR011009">
    <property type="entry name" value="Kinase-like_dom_sf"/>
</dbReference>
<dbReference type="GeneID" id="10375656"/>
<dbReference type="STRING" id="559305.A0A080WHI2"/>
<dbReference type="SUPFAM" id="SSF56112">
    <property type="entry name" value="Protein kinase-like (PK-like)"/>
    <property type="match status" value="1"/>
</dbReference>
<accession>A0A080WHI2</accession>
<dbReference type="OrthoDB" id="10003767at2759"/>
<proteinExistence type="predicted"/>
<dbReference type="InterPro" id="IPR051035">
    <property type="entry name" value="Mito_inheritance_9"/>
</dbReference>
<organism evidence="1 2">
    <name type="scientific">Trichophyton rubrum (strain ATCC MYA-4607 / CBS 118892)</name>
    <name type="common">Athlete's foot fungus</name>
    <dbReference type="NCBI Taxonomy" id="559305"/>
    <lineage>
        <taxon>Eukaryota</taxon>
        <taxon>Fungi</taxon>
        <taxon>Dikarya</taxon>
        <taxon>Ascomycota</taxon>
        <taxon>Pezizomycotina</taxon>
        <taxon>Eurotiomycetes</taxon>
        <taxon>Eurotiomycetidae</taxon>
        <taxon>Onygenales</taxon>
        <taxon>Arthrodermataceae</taxon>
        <taxon>Trichophyton</taxon>
    </lineage>
</organism>
<evidence type="ECO:0008006" key="3">
    <source>
        <dbReference type="Google" id="ProtNLM"/>
    </source>
</evidence>
<dbReference type="InParanoid" id="A0A080WHI2"/>
<dbReference type="EMBL" id="GG700653">
    <property type="protein sequence ID" value="KFL62021.1"/>
    <property type="molecule type" value="Genomic_DNA"/>
</dbReference>
<reference evidence="2" key="1">
    <citation type="journal article" date="2012" name="MBio">
        <title>Comparative genome analysis of Trichophyton rubrum and related dermatophytes reveals candidate genes involved in infection.</title>
        <authorList>
            <person name="Martinez D.A."/>
            <person name="Oliver B.G."/>
            <person name="Graeser Y."/>
            <person name="Goldberg J.M."/>
            <person name="Li W."/>
            <person name="Martinez-Rossi N.M."/>
            <person name="Monod M."/>
            <person name="Shelest E."/>
            <person name="Barton R.C."/>
            <person name="Birch E."/>
            <person name="Brakhage A.A."/>
            <person name="Chen Z."/>
            <person name="Gurr S.J."/>
            <person name="Heiman D."/>
            <person name="Heitman J."/>
            <person name="Kosti I."/>
            <person name="Rossi A."/>
            <person name="Saif S."/>
            <person name="Samalova M."/>
            <person name="Saunders C.W."/>
            <person name="Shea T."/>
            <person name="Summerbell R.C."/>
            <person name="Xu J."/>
            <person name="Young S."/>
            <person name="Zeng Q."/>
            <person name="Birren B.W."/>
            <person name="Cuomo C.A."/>
            <person name="White T.C."/>
        </authorList>
    </citation>
    <scope>NUCLEOTIDE SEQUENCE [LARGE SCALE GENOMIC DNA]</scope>
    <source>
        <strain evidence="2">ATCC MYA-4607 / CBS 118892</strain>
    </source>
</reference>
<keyword evidence="2" id="KW-1185">Reference proteome</keyword>
<sequence length="131" mass="14793">MGTQSSNPELFEYTSGRFLFNEQLRLAERHVQFNRDALATVICQSTGRPESDLISITKLAEGGFNRVLQATFKDGYTVLARIPYHSMVPKRFVVASEAATLGLLHSRGYQFQEFLVILQAIQTQLASNIYF</sequence>
<dbReference type="OMA" id="LRFQERY"/>